<dbReference type="Proteomes" id="UP000807504">
    <property type="component" value="Unassembled WGS sequence"/>
</dbReference>
<sequence length="509" mass="57024">MIKIIICVIFILHMHFACAQVFEEPIPNPPIRRPRPSDPVSSFLSGLGNLFLDIDETFAKQTAPKVNTEDRVKEQMYGRPRSGASYFNRIRENYRDVQRRLGESLGILDIRMSSDLGSVDVQNQGQESSVDVSLPFLPVKLAVNSNRDSKASDKVNAIRESTTIEPEQISPRFTSSFKLGNTEINLDSKLDPIQPSELLKNIENQIKKALEDIRITNGKIDPAQIETDIQEKKIDNGPNLENELNLNSKEFSSRSGSEFESSESSVADESGPEGRILGDLLYSESAFDELTKRVMKDAKWVIDPKVFPSRVVEKLKQLSDSATESTTSADIVKSKVPKKTKDATIPTIPQKQDTSKQDFKKRKSLKPLSNDLETVLIDEKISFIPKQDNNLHFDIQDIQRSKDSIILAFTPEGVPLKLRMGPEVLNPLKFLHKALGSYGVSLNIPVISYDDIEPVGREILQLGTGSGGTMTRALYIDLSDSFQLESLLRTLKRTKTLQEMQSEGSDEHF</sequence>
<feature type="compositionally biased region" description="Low complexity" evidence="1">
    <location>
        <begin position="319"/>
        <end position="330"/>
    </location>
</feature>
<evidence type="ECO:0000313" key="4">
    <source>
        <dbReference type="Proteomes" id="UP000807504"/>
    </source>
</evidence>
<reference evidence="3" key="2">
    <citation type="submission" date="2020-06" db="EMBL/GenBank/DDBJ databases">
        <authorList>
            <person name="Sheffer M."/>
        </authorList>
    </citation>
    <scope>NUCLEOTIDE SEQUENCE</scope>
</reference>
<comment type="caution">
    <text evidence="3">The sequence shown here is derived from an EMBL/GenBank/DDBJ whole genome shotgun (WGS) entry which is preliminary data.</text>
</comment>
<accession>A0A8T0EZ82</accession>
<feature type="region of interest" description="Disordered" evidence="1">
    <location>
        <begin position="250"/>
        <end position="272"/>
    </location>
</feature>
<evidence type="ECO:0000313" key="3">
    <source>
        <dbReference type="EMBL" id="KAF8782059.1"/>
    </source>
</evidence>
<feature type="region of interest" description="Disordered" evidence="1">
    <location>
        <begin position="317"/>
        <end position="362"/>
    </location>
</feature>
<name>A0A8T0EZ82_ARGBR</name>
<feature type="compositionally biased region" description="Low complexity" evidence="1">
    <location>
        <begin position="250"/>
        <end position="269"/>
    </location>
</feature>
<proteinExistence type="predicted"/>
<reference evidence="3" key="1">
    <citation type="journal article" date="2020" name="bioRxiv">
        <title>Chromosome-level reference genome of the European wasp spider Argiope bruennichi: a resource for studies on range expansion and evolutionary adaptation.</title>
        <authorList>
            <person name="Sheffer M.M."/>
            <person name="Hoppe A."/>
            <person name="Krehenwinkel H."/>
            <person name="Uhl G."/>
            <person name="Kuss A.W."/>
            <person name="Jensen L."/>
            <person name="Jensen C."/>
            <person name="Gillespie R.G."/>
            <person name="Hoff K.J."/>
            <person name="Prost S."/>
        </authorList>
    </citation>
    <scope>NUCLEOTIDE SEQUENCE</scope>
</reference>
<dbReference type="EMBL" id="JABXBU010001863">
    <property type="protein sequence ID" value="KAF8782059.1"/>
    <property type="molecule type" value="Genomic_DNA"/>
</dbReference>
<keyword evidence="2" id="KW-0732">Signal</keyword>
<protein>
    <submittedName>
        <fullName evidence="3">Uncharacterized protein</fullName>
    </submittedName>
</protein>
<dbReference type="AlphaFoldDB" id="A0A8T0EZ82"/>
<gene>
    <name evidence="3" type="ORF">HNY73_012392</name>
</gene>
<evidence type="ECO:0000256" key="2">
    <source>
        <dbReference type="SAM" id="SignalP"/>
    </source>
</evidence>
<keyword evidence="4" id="KW-1185">Reference proteome</keyword>
<organism evidence="3 4">
    <name type="scientific">Argiope bruennichi</name>
    <name type="common">Wasp spider</name>
    <name type="synonym">Aranea bruennichi</name>
    <dbReference type="NCBI Taxonomy" id="94029"/>
    <lineage>
        <taxon>Eukaryota</taxon>
        <taxon>Metazoa</taxon>
        <taxon>Ecdysozoa</taxon>
        <taxon>Arthropoda</taxon>
        <taxon>Chelicerata</taxon>
        <taxon>Arachnida</taxon>
        <taxon>Araneae</taxon>
        <taxon>Araneomorphae</taxon>
        <taxon>Entelegynae</taxon>
        <taxon>Araneoidea</taxon>
        <taxon>Araneidae</taxon>
        <taxon>Argiope</taxon>
    </lineage>
</organism>
<feature type="signal peptide" evidence="2">
    <location>
        <begin position="1"/>
        <end position="19"/>
    </location>
</feature>
<feature type="chain" id="PRO_5035720993" evidence="2">
    <location>
        <begin position="20"/>
        <end position="509"/>
    </location>
</feature>
<evidence type="ECO:0000256" key="1">
    <source>
        <dbReference type="SAM" id="MobiDB-lite"/>
    </source>
</evidence>